<keyword evidence="2" id="KW-1185">Reference proteome</keyword>
<accession>A0A401THN9</accession>
<dbReference type="AlphaFoldDB" id="A0A401THN9"/>
<protein>
    <submittedName>
        <fullName evidence="1">Uncharacterized protein</fullName>
    </submittedName>
</protein>
<evidence type="ECO:0000313" key="1">
    <source>
        <dbReference type="EMBL" id="GCC42133.1"/>
    </source>
</evidence>
<gene>
    <name evidence="1" type="ORF">chiPu_0026379</name>
</gene>
<dbReference type="Proteomes" id="UP000287033">
    <property type="component" value="Unassembled WGS sequence"/>
</dbReference>
<name>A0A401THN9_CHIPU</name>
<sequence>MESVSSDIFESQVPPTDLSLIPLKELREFVEETRSRRDRAQLALDRWSSFESLLVGPRCLPGTWARRE</sequence>
<organism evidence="1 2">
    <name type="scientific">Chiloscyllium punctatum</name>
    <name type="common">Brownbanded bambooshark</name>
    <name type="synonym">Hemiscyllium punctatum</name>
    <dbReference type="NCBI Taxonomy" id="137246"/>
    <lineage>
        <taxon>Eukaryota</taxon>
        <taxon>Metazoa</taxon>
        <taxon>Chordata</taxon>
        <taxon>Craniata</taxon>
        <taxon>Vertebrata</taxon>
        <taxon>Chondrichthyes</taxon>
        <taxon>Elasmobranchii</taxon>
        <taxon>Galeomorphii</taxon>
        <taxon>Galeoidea</taxon>
        <taxon>Orectolobiformes</taxon>
        <taxon>Hemiscylliidae</taxon>
        <taxon>Chiloscyllium</taxon>
    </lineage>
</organism>
<comment type="caution">
    <text evidence="1">The sequence shown here is derived from an EMBL/GenBank/DDBJ whole genome shotgun (WGS) entry which is preliminary data.</text>
</comment>
<dbReference type="EMBL" id="BEZZ01078068">
    <property type="protein sequence ID" value="GCC42133.1"/>
    <property type="molecule type" value="Genomic_DNA"/>
</dbReference>
<evidence type="ECO:0000313" key="2">
    <source>
        <dbReference type="Proteomes" id="UP000287033"/>
    </source>
</evidence>
<reference evidence="1 2" key="1">
    <citation type="journal article" date="2018" name="Nat. Ecol. Evol.">
        <title>Shark genomes provide insights into elasmobranch evolution and the origin of vertebrates.</title>
        <authorList>
            <person name="Hara Y"/>
            <person name="Yamaguchi K"/>
            <person name="Onimaru K"/>
            <person name="Kadota M"/>
            <person name="Koyanagi M"/>
            <person name="Keeley SD"/>
            <person name="Tatsumi K"/>
            <person name="Tanaka K"/>
            <person name="Motone F"/>
            <person name="Kageyama Y"/>
            <person name="Nozu R"/>
            <person name="Adachi N"/>
            <person name="Nishimura O"/>
            <person name="Nakagawa R"/>
            <person name="Tanegashima C"/>
            <person name="Kiyatake I"/>
            <person name="Matsumoto R"/>
            <person name="Murakumo K"/>
            <person name="Nishida K"/>
            <person name="Terakita A"/>
            <person name="Kuratani S"/>
            <person name="Sato K"/>
            <person name="Hyodo S Kuraku.S."/>
        </authorList>
    </citation>
    <scope>NUCLEOTIDE SEQUENCE [LARGE SCALE GENOMIC DNA]</scope>
</reference>
<proteinExistence type="predicted"/>